<feature type="region of interest" description="Disordered" evidence="1">
    <location>
        <begin position="545"/>
        <end position="571"/>
    </location>
</feature>
<reference evidence="3" key="1">
    <citation type="submission" date="2022-10" db="EMBL/GenBank/DDBJ databases">
        <authorList>
            <person name="Chen Y."/>
            <person name="Dougan E. K."/>
            <person name="Chan C."/>
            <person name="Rhodes N."/>
            <person name="Thang M."/>
        </authorList>
    </citation>
    <scope>NUCLEOTIDE SEQUENCE</scope>
</reference>
<evidence type="ECO:0000256" key="1">
    <source>
        <dbReference type="SAM" id="MobiDB-lite"/>
    </source>
</evidence>
<dbReference type="Proteomes" id="UP001152797">
    <property type="component" value="Unassembled WGS sequence"/>
</dbReference>
<feature type="compositionally biased region" description="Basic and acidic residues" evidence="1">
    <location>
        <begin position="1000"/>
        <end position="1012"/>
    </location>
</feature>
<name>A0A9P1CM73_9DINO</name>
<gene>
    <name evidence="3" type="ORF">C1SCF055_LOCUS20662</name>
</gene>
<feature type="compositionally biased region" description="Low complexity" evidence="1">
    <location>
        <begin position="1040"/>
        <end position="1055"/>
    </location>
</feature>
<feature type="region of interest" description="Disordered" evidence="1">
    <location>
        <begin position="963"/>
        <end position="1055"/>
    </location>
</feature>
<dbReference type="OrthoDB" id="641149at2759"/>
<evidence type="ECO:0000313" key="5">
    <source>
        <dbReference type="Proteomes" id="UP001152797"/>
    </source>
</evidence>
<protein>
    <submittedName>
        <fullName evidence="4">Tyr recombinase domain-containing protein</fullName>
    </submittedName>
</protein>
<feature type="signal peptide" evidence="2">
    <location>
        <begin position="1"/>
        <end position="22"/>
    </location>
</feature>
<comment type="caution">
    <text evidence="3">The sequence shown here is derived from an EMBL/GenBank/DDBJ whole genome shotgun (WGS) entry which is preliminary data.</text>
</comment>
<sequence>VLMDGTWHIIALFCIATYPVWAASHLVPVKKCFAGLPAGTGSLCCDVEGFGPQGLTDCWDSTYTFESCCLQPPQLGTVVEDHEVNTGWSIVKLVPVEKCFIGLPAETGPTCCDIERFGPRNQVEQADSVIDVRSTSMPMATVDFSLQYCCGLTQNCATFWFHCRPGKGCEIETATAMLCDSHPLSPPFTVIQNAVGAFTEGNELELEGTLYFTSAAIGLLKEELRGAGQNGDSLVHKSVNTCVGIFDLDETFGTCQQAQDPHMYQKVGEYPLQDTLLRTLQDIDCSLCLPPRCKIYAVAMILVSNTRVMSEHRLVLAVPSNCSHGDVALQIVPHIMDQRMMALWNTLCIHMTSDFPFFIIADAMNQLLWPADPFLCKLLRERGLAEVCHTLQRLTRVILTRHPPAEVATLVKLLTRTADKVEAFVEEWELNQALGASVGGSAADPPESNLPGLTPVAKSSSARPRRESGELPENRERRKEASREPGTVPEKASEYRSRSKKKRKTDPANATGGGRLPAVHRATHEELNRSGRTRRLVVVEMPPKGMRRPGARVRPRAQAPAMVKANGGGAPAVLRRPAKAEADEQHPRLLKKGDWIIGTGAHYYSHRGTVAGEVIEELREEGRRMVQVKLSGTTIELLLQWAGQADGPSRWHLCPPGCQMELEGDGLIHVTESHAATQGEVEAVGWATNLRPAVPAGLEDENAALRLRLKKLEARTGRQKRKEVPRGARDRSPGEEKSGVPPVPGAKTPRRSSSSSSNNTEAGVVSQKMMFRGTALALSGSTRRRIHRKARRFMKRKKSSSSGTESSEESQDLGFRGSQSPLFGDELKIRGVSERFPGLLAGEALRDISRMVSADMGDPTSSNRGWAPQTIRYFRQVFSRRISGAMARELLTHCSVIDSLLEGNIPRALDISLQRIKGLELQAGGTAFQVSQRLEVIPSEASLLPSRQEVAIINRERNQEVRAFGGTQYQSQATGGKGKAEAREDRQNYKGKNTKGKGKSKAEGKKTEDSKKGSGGPAVYFGPMSHKRIFSSRAEPPEQSTRSDMATSASSATSRTIDYKGEEVTTARSFCWANVGPTLPKEIGAVKLRDVCEQGCRFYVDHFPEFLKPVEDWPLVKNSRVMVSEQDWPEVAMNLVRAKVCKVIPESEVFKVRGVPLLNGLFGVEKGEERDGLPLYRLIMNLVPLNSLCLGLSADIAGLPHWLGLNPFSLEPSEGLLVSSEDVKCFFYTLGLPDAWAPFLAFNRAAPRCLQPVGCTETCYLASVVLPMGFINSVGIAQHVHRVLVSRSKPMPSLDLPSREIRKDLPLPASDSTWRVYLDNYDLLEKFPREVLVEQQGSISEDVEGLRGAYAGVGMPRHTGKSVSRQAVAEVQGAIVDGVRGVAYPKGNKLVKYTVMALFFCQLTHCSQRQVQVICGGLVYFTMFRRQILGSLNKCWEFIESFNHSGRHKLAIPALVKLEILRCVCFVGLCRMDFRLPMRSQVTCSDASTTGGGMCCSTGLSPAGQMVARGSLRPVGNPLDGRPKVPLENFLSPGWTKVDPDRAFPTFTTSETLKRWEEDKFRYPPYQYLPVNCVVNRQGALRLPTVEEKELMMGLPLGYTNPCLPKSQRKGVAHLDLRHSLVGNAWNVPVVGWLLAQLLAPLGLAETATPQQLMDRLDPSKTLDVMSRLTRRLLRPVVGTMSEPLPSNRLEQLLSRLVSAKGEDILLISTSDQEGKELKEEIIGLKGKEGSKFGQKKAQEGKELKEEIIGLLSSLESLYSILTVFLVLDCESLAAQSKRLIRKVGRQFLGAFVIGMWIPVAMFSSSPMNCISKHSVGMLSPRDFMRWILQLLTAMPSDPDLWGLETAWPTYVWAFQVDMMEFLLVGLLGLLRPTMPKLLPFACVVYWGYLIAQDAQPGACNLVMRRTHPNMHSSFWMHWFPSSLLLLNVDSFLRLPRVVACLARWKKTLGGFFTNGRPMCRA</sequence>
<evidence type="ECO:0000313" key="4">
    <source>
        <dbReference type="EMBL" id="CAL4781282.1"/>
    </source>
</evidence>
<evidence type="ECO:0000256" key="2">
    <source>
        <dbReference type="SAM" id="SignalP"/>
    </source>
</evidence>
<dbReference type="EMBL" id="CAMXCT030001892">
    <property type="protein sequence ID" value="CAL4781282.1"/>
    <property type="molecule type" value="Genomic_DNA"/>
</dbReference>
<accession>A0A9P1CM73</accession>
<feature type="chain" id="PRO_5043270598" evidence="2">
    <location>
        <begin position="23"/>
        <end position="1962"/>
    </location>
</feature>
<reference evidence="4 5" key="2">
    <citation type="submission" date="2024-05" db="EMBL/GenBank/DDBJ databases">
        <authorList>
            <person name="Chen Y."/>
            <person name="Shah S."/>
            <person name="Dougan E. K."/>
            <person name="Thang M."/>
            <person name="Chan C."/>
        </authorList>
    </citation>
    <scope>NUCLEOTIDE SEQUENCE [LARGE SCALE GENOMIC DNA]</scope>
</reference>
<dbReference type="EMBL" id="CAMXCT020001892">
    <property type="protein sequence ID" value="CAL1147345.1"/>
    <property type="molecule type" value="Genomic_DNA"/>
</dbReference>
<feature type="compositionally biased region" description="Basic residues" evidence="1">
    <location>
        <begin position="545"/>
        <end position="555"/>
    </location>
</feature>
<feature type="region of interest" description="Disordered" evidence="1">
    <location>
        <begin position="715"/>
        <end position="819"/>
    </location>
</feature>
<proteinExistence type="predicted"/>
<feature type="compositionally biased region" description="Basic residues" evidence="1">
    <location>
        <begin position="782"/>
        <end position="799"/>
    </location>
</feature>
<feature type="non-terminal residue" evidence="3">
    <location>
        <position position="1"/>
    </location>
</feature>
<dbReference type="EMBL" id="CAMXCT010001892">
    <property type="protein sequence ID" value="CAI3993970.1"/>
    <property type="molecule type" value="Genomic_DNA"/>
</dbReference>
<feature type="compositionally biased region" description="Basic and acidic residues" evidence="1">
    <location>
        <begin position="978"/>
        <end position="988"/>
    </location>
</feature>
<organism evidence="3">
    <name type="scientific">Cladocopium goreaui</name>
    <dbReference type="NCBI Taxonomy" id="2562237"/>
    <lineage>
        <taxon>Eukaryota</taxon>
        <taxon>Sar</taxon>
        <taxon>Alveolata</taxon>
        <taxon>Dinophyceae</taxon>
        <taxon>Suessiales</taxon>
        <taxon>Symbiodiniaceae</taxon>
        <taxon>Cladocopium</taxon>
    </lineage>
</organism>
<keyword evidence="5" id="KW-1185">Reference proteome</keyword>
<keyword evidence="2" id="KW-0732">Signal</keyword>
<feature type="region of interest" description="Disordered" evidence="1">
    <location>
        <begin position="439"/>
        <end position="517"/>
    </location>
</feature>
<feature type="compositionally biased region" description="Basic and acidic residues" evidence="1">
    <location>
        <begin position="464"/>
        <end position="483"/>
    </location>
</feature>
<feature type="compositionally biased region" description="Basic and acidic residues" evidence="1">
    <location>
        <begin position="715"/>
        <end position="738"/>
    </location>
</feature>
<evidence type="ECO:0000313" key="3">
    <source>
        <dbReference type="EMBL" id="CAI3993970.1"/>
    </source>
</evidence>